<dbReference type="GeneID" id="27671172"/>
<gene>
    <name evidence="4" type="ORF">SPSK_09321</name>
</gene>
<dbReference type="Proteomes" id="UP000033710">
    <property type="component" value="Unassembled WGS sequence"/>
</dbReference>
<dbReference type="InterPro" id="IPR029058">
    <property type="entry name" value="AB_hydrolase_fold"/>
</dbReference>
<dbReference type="PANTHER" id="PTHR48081">
    <property type="entry name" value="AB HYDROLASE SUPERFAMILY PROTEIN C4A8.06C"/>
    <property type="match status" value="1"/>
</dbReference>
<dbReference type="InterPro" id="IPR013094">
    <property type="entry name" value="AB_hydrolase_3"/>
</dbReference>
<evidence type="ECO:0000259" key="3">
    <source>
        <dbReference type="Pfam" id="PF07859"/>
    </source>
</evidence>
<feature type="transmembrane region" description="Helical" evidence="2">
    <location>
        <begin position="30"/>
        <end position="54"/>
    </location>
</feature>
<protein>
    <recommendedName>
        <fullName evidence="3">Alpha/beta hydrolase fold-3 domain-containing protein</fullName>
    </recommendedName>
</protein>
<dbReference type="PANTHER" id="PTHR48081:SF31">
    <property type="entry name" value="STERYL ACETYL HYDROLASE MUG81-RELATED"/>
    <property type="match status" value="1"/>
</dbReference>
<evidence type="ECO:0000256" key="1">
    <source>
        <dbReference type="ARBA" id="ARBA00022801"/>
    </source>
</evidence>
<evidence type="ECO:0000256" key="2">
    <source>
        <dbReference type="SAM" id="Phobius"/>
    </source>
</evidence>
<dbReference type="Pfam" id="PF07859">
    <property type="entry name" value="Abhydrolase_3"/>
    <property type="match status" value="1"/>
</dbReference>
<dbReference type="AlphaFoldDB" id="A0A0F2M553"/>
<reference evidence="4 5" key="1">
    <citation type="journal article" date="2014" name="BMC Genomics">
        <title>Comparative genomics of the major fungal agents of human and animal Sporotrichosis: Sporothrix schenckii and Sporothrix brasiliensis.</title>
        <authorList>
            <person name="Teixeira M.M."/>
            <person name="de Almeida L.G."/>
            <person name="Kubitschek-Barreira P."/>
            <person name="Alves F.L."/>
            <person name="Kioshima E.S."/>
            <person name="Abadio A.K."/>
            <person name="Fernandes L."/>
            <person name="Derengowski L.S."/>
            <person name="Ferreira K.S."/>
            <person name="Souza R.C."/>
            <person name="Ruiz J.C."/>
            <person name="de Andrade N.C."/>
            <person name="Paes H.C."/>
            <person name="Nicola A.M."/>
            <person name="Albuquerque P."/>
            <person name="Gerber A.L."/>
            <person name="Martins V.P."/>
            <person name="Peconick L.D."/>
            <person name="Neto A.V."/>
            <person name="Chaucanez C.B."/>
            <person name="Silva P.A."/>
            <person name="Cunha O.L."/>
            <person name="de Oliveira F.F."/>
            <person name="dos Santos T.C."/>
            <person name="Barros A.L."/>
            <person name="Soares M.A."/>
            <person name="de Oliveira L.M."/>
            <person name="Marini M.M."/>
            <person name="Villalobos-Duno H."/>
            <person name="Cunha M.M."/>
            <person name="de Hoog S."/>
            <person name="da Silveira J.F."/>
            <person name="Henrissat B."/>
            <person name="Nino-Vega G.A."/>
            <person name="Cisalpino P.S."/>
            <person name="Mora-Montes H.M."/>
            <person name="Almeida S.R."/>
            <person name="Stajich J.E."/>
            <person name="Lopes-Bezerra L.M."/>
            <person name="Vasconcelos A.T."/>
            <person name="Felipe M.S."/>
        </authorList>
    </citation>
    <scope>NUCLEOTIDE SEQUENCE [LARGE SCALE GENOMIC DNA]</scope>
    <source>
        <strain evidence="4 5">1099-18</strain>
    </source>
</reference>
<dbReference type="KEGG" id="ssck:SPSK_09321"/>
<feature type="domain" description="Alpha/beta hydrolase fold-3" evidence="3">
    <location>
        <begin position="142"/>
        <end position="364"/>
    </location>
</feature>
<sequence>MADCTCQTSSAKCARHDAPPTLPLSQKLSFLGYVFFLVIPRTILNATTATITVFRRGLPLRKYLTSAFLGASLLHLKPGHIQYASPTSRQVYRAFMTSMLSKAQRRGQTDLVASLQTDTQPLPVGDASLLWMGSRKTARKFVLFFHGGGYVAPLMPGHVEWCWRVFVAPHIGTPNEVAVAMLDYTLCPAAQYPTVLKQAVAALESLLASGVRPDQIVVGGDSAGGNLTAHLLRHLLRPEPHAPPVHLAQPLLGAFLVSPWLTSDIAQVAMVENNGVDMICPRHIGLTTYHFYGAQPLPKDEDLVHGTESAYDNLASVVGDVYVTAGQQEVLRDQAVMWVDKVRRRNAGLKIELAVARDEGHDFILLEGDQQQTGPAMERMKAWSLDLIQGEGQKGKP</sequence>
<keyword evidence="1" id="KW-0378">Hydrolase</keyword>
<keyword evidence="2" id="KW-1133">Transmembrane helix</keyword>
<dbReference type="GO" id="GO:0016787">
    <property type="term" value="F:hydrolase activity"/>
    <property type="evidence" value="ECO:0007669"/>
    <property type="project" value="UniProtKB-KW"/>
</dbReference>
<proteinExistence type="predicted"/>
<evidence type="ECO:0000313" key="5">
    <source>
        <dbReference type="Proteomes" id="UP000033710"/>
    </source>
</evidence>
<keyword evidence="2" id="KW-0472">Membrane</keyword>
<dbReference type="OrthoDB" id="2152029at2759"/>
<dbReference type="VEuPathDB" id="FungiDB:SPSK_09321"/>
<keyword evidence="2" id="KW-0812">Transmembrane</keyword>
<dbReference type="Gene3D" id="3.40.50.1820">
    <property type="entry name" value="alpha/beta hydrolase"/>
    <property type="match status" value="1"/>
</dbReference>
<reference evidence="4 5" key="2">
    <citation type="journal article" date="2015" name="Eukaryot. Cell">
        <title>Asexual propagation of a virulent clone complex in a human and feline outbreak of sporotrichosis.</title>
        <authorList>
            <person name="Teixeira Mde M."/>
            <person name="Rodrigues A.M."/>
            <person name="Tsui C.K."/>
            <person name="de Almeida L.G."/>
            <person name="Van Diepeningen A.D."/>
            <person name="van den Ende B.G."/>
            <person name="Fernandes G.F."/>
            <person name="Kano R."/>
            <person name="Hamelin R.C."/>
            <person name="Lopes-Bezerra L.M."/>
            <person name="Vasconcelos A.T."/>
            <person name="de Hoog S."/>
            <person name="de Camargo Z.P."/>
            <person name="Felipe M.S."/>
        </authorList>
    </citation>
    <scope>NUCLEOTIDE SEQUENCE [LARGE SCALE GENOMIC DNA]</scope>
    <source>
        <strain evidence="4 5">1099-18</strain>
    </source>
</reference>
<dbReference type="SUPFAM" id="SSF53474">
    <property type="entry name" value="alpha/beta-Hydrolases"/>
    <property type="match status" value="1"/>
</dbReference>
<name>A0A0F2M553_SPOSC</name>
<evidence type="ECO:0000313" key="4">
    <source>
        <dbReference type="EMBL" id="KJR84224.1"/>
    </source>
</evidence>
<comment type="caution">
    <text evidence="4">The sequence shown here is derived from an EMBL/GenBank/DDBJ whole genome shotgun (WGS) entry which is preliminary data.</text>
</comment>
<organism evidence="4 5">
    <name type="scientific">Sporothrix schenckii 1099-18</name>
    <dbReference type="NCBI Taxonomy" id="1397361"/>
    <lineage>
        <taxon>Eukaryota</taxon>
        <taxon>Fungi</taxon>
        <taxon>Dikarya</taxon>
        <taxon>Ascomycota</taxon>
        <taxon>Pezizomycotina</taxon>
        <taxon>Sordariomycetes</taxon>
        <taxon>Sordariomycetidae</taxon>
        <taxon>Ophiostomatales</taxon>
        <taxon>Ophiostomataceae</taxon>
        <taxon>Sporothrix</taxon>
    </lineage>
</organism>
<dbReference type="EMBL" id="AXCR01000007">
    <property type="protein sequence ID" value="KJR84224.1"/>
    <property type="molecule type" value="Genomic_DNA"/>
</dbReference>
<dbReference type="RefSeq" id="XP_016586900.1">
    <property type="nucleotide sequence ID" value="XM_016735895.1"/>
</dbReference>
<dbReference type="InterPro" id="IPR050300">
    <property type="entry name" value="GDXG_lipolytic_enzyme"/>
</dbReference>
<accession>A0A0F2M553</accession>